<dbReference type="eggNOG" id="COG4972">
    <property type="taxonomic scope" value="Bacteria"/>
</dbReference>
<dbReference type="Pfam" id="PF05137">
    <property type="entry name" value="PilN"/>
    <property type="match status" value="1"/>
</dbReference>
<reference evidence="2 3" key="1">
    <citation type="journal article" date="2012" name="Environ. Microbiol.">
        <title>The genome sequence of Desulfatibacillum alkenivorans AK-01: a blueprint for anaerobic alkane oxidation.</title>
        <authorList>
            <person name="Callaghan A.V."/>
            <person name="Morris B.E."/>
            <person name="Pereira I.A."/>
            <person name="McInerney M.J."/>
            <person name="Austin R.N."/>
            <person name="Groves J.T."/>
            <person name="Kukor J.J."/>
            <person name="Suflita J.M."/>
            <person name="Young L.Y."/>
            <person name="Zylstra G.J."/>
            <person name="Wawrik B."/>
        </authorList>
    </citation>
    <scope>NUCLEOTIDE SEQUENCE [LARGE SCALE GENOMIC DNA]</scope>
    <source>
        <strain evidence="2 3">AK-01</strain>
    </source>
</reference>
<keyword evidence="1" id="KW-0812">Transmembrane</keyword>
<dbReference type="Proteomes" id="UP000000739">
    <property type="component" value="Chromosome"/>
</dbReference>
<dbReference type="Gene3D" id="3.30.420.40">
    <property type="match status" value="2"/>
</dbReference>
<gene>
    <name evidence="2" type="ordered locus">Dalk_5151</name>
</gene>
<dbReference type="InterPro" id="IPR052534">
    <property type="entry name" value="Extracell_DNA_Util/SecSys_Comp"/>
</dbReference>
<dbReference type="RefSeq" id="WP_015949858.1">
    <property type="nucleotide sequence ID" value="NC_011768.1"/>
</dbReference>
<keyword evidence="1" id="KW-0472">Membrane</keyword>
<evidence type="ECO:0000313" key="2">
    <source>
        <dbReference type="EMBL" id="ACL06821.1"/>
    </source>
</evidence>
<feature type="transmembrane region" description="Helical" evidence="1">
    <location>
        <begin position="317"/>
        <end position="338"/>
    </location>
</feature>
<protein>
    <submittedName>
        <fullName evidence="2">General secretion pathway protein L</fullName>
    </submittedName>
</protein>
<dbReference type="AlphaFoldDB" id="B8FE40"/>
<keyword evidence="3" id="KW-1185">Reference proteome</keyword>
<dbReference type="Gene3D" id="3.30.1490.300">
    <property type="match status" value="1"/>
</dbReference>
<dbReference type="SUPFAM" id="SSF53067">
    <property type="entry name" value="Actin-like ATPase domain"/>
    <property type="match status" value="1"/>
</dbReference>
<name>B8FE40_DESAL</name>
<evidence type="ECO:0000256" key="1">
    <source>
        <dbReference type="SAM" id="Phobius"/>
    </source>
</evidence>
<dbReference type="PANTHER" id="PTHR40278">
    <property type="entry name" value="DNA UTILIZATION PROTEIN HOFN"/>
    <property type="match status" value="1"/>
</dbReference>
<organism evidence="2 3">
    <name type="scientific">Desulfatibacillum aliphaticivorans</name>
    <dbReference type="NCBI Taxonomy" id="218208"/>
    <lineage>
        <taxon>Bacteria</taxon>
        <taxon>Pseudomonadati</taxon>
        <taxon>Thermodesulfobacteriota</taxon>
        <taxon>Desulfobacteria</taxon>
        <taxon>Desulfobacterales</taxon>
        <taxon>Desulfatibacillaceae</taxon>
        <taxon>Desulfatibacillum</taxon>
    </lineage>
</organism>
<proteinExistence type="predicted"/>
<sequence>MPENRLGLDIQSDSVRAVVIGGGLKPRVAAHAQVEVNGQGGLALALNKALEDLGGQTDVDRIPCSVSFGDANTSFKNVVIPFSEAKKIRQVLPFELESLIPYKVEEAVPDYHVIRKGDHTECLAAVTTAFEVGGALEIMANAGLNADILAPSGASKVLGYLAWAQPKEDGVFLDVERDRVLLGLFSGKDLILLRNLRQNFEGNLKALAGQINLTIRAFTEKNKPAFNPKAIYCAGAGMNWENLQDAVQEQTGLPLKEINLTRDLQLPMEGRVAGNWDSSAMDGALALALYHPTETTGFNMRQGPFAVRRRWEQYKGWVIHVSILLAILLAAFGVRYFANKSVQEAKIASLKSQIEEVYQSAMEGRASSGDPLAAMMSEMEALSQAPIFPGAEGANVQVVDVLKAISDGIPPALNVKITSFSVNPERVEINGETDAYESATEIKTGLERQPLFEDVSLQSVTAGKDPGVWKFRIKAQVQKESGTNS</sequence>
<accession>B8FE40</accession>
<dbReference type="InterPro" id="IPR043129">
    <property type="entry name" value="ATPase_NBD"/>
</dbReference>
<dbReference type="KEGG" id="dal:Dalk_5151"/>
<keyword evidence="1" id="KW-1133">Transmembrane helix</keyword>
<dbReference type="EMBL" id="CP001322">
    <property type="protein sequence ID" value="ACL06821.1"/>
    <property type="molecule type" value="Genomic_DNA"/>
</dbReference>
<dbReference type="PANTHER" id="PTHR40278:SF1">
    <property type="entry name" value="DNA UTILIZATION PROTEIN HOFN"/>
    <property type="match status" value="1"/>
</dbReference>
<dbReference type="InterPro" id="IPR007813">
    <property type="entry name" value="PilN"/>
</dbReference>
<evidence type="ECO:0000313" key="3">
    <source>
        <dbReference type="Proteomes" id="UP000000739"/>
    </source>
</evidence>
<dbReference type="HOGENOM" id="CLU_572025_0_0_7"/>